<feature type="region of interest" description="Disordered" evidence="3">
    <location>
        <begin position="667"/>
        <end position="694"/>
    </location>
</feature>
<gene>
    <name evidence="4" type="ORF">H257_01716</name>
</gene>
<name>W4H3W1_APHAT</name>
<dbReference type="OrthoDB" id="435799at2759"/>
<evidence type="ECO:0008006" key="5">
    <source>
        <dbReference type="Google" id="ProtNLM"/>
    </source>
</evidence>
<dbReference type="SUPFAM" id="SSF48452">
    <property type="entry name" value="TPR-like"/>
    <property type="match status" value="1"/>
</dbReference>
<reference evidence="4" key="1">
    <citation type="submission" date="2013-12" db="EMBL/GenBank/DDBJ databases">
        <title>The Genome Sequence of Aphanomyces astaci APO3.</title>
        <authorList>
            <consortium name="The Broad Institute Genomics Platform"/>
            <person name="Russ C."/>
            <person name="Tyler B."/>
            <person name="van West P."/>
            <person name="Dieguez-Uribeondo J."/>
            <person name="Young S.K."/>
            <person name="Zeng Q."/>
            <person name="Gargeya S."/>
            <person name="Fitzgerald M."/>
            <person name="Abouelleil A."/>
            <person name="Alvarado L."/>
            <person name="Chapman S.B."/>
            <person name="Gainer-Dewar J."/>
            <person name="Goldberg J."/>
            <person name="Griggs A."/>
            <person name="Gujja S."/>
            <person name="Hansen M."/>
            <person name="Howarth C."/>
            <person name="Imamovic A."/>
            <person name="Ireland A."/>
            <person name="Larimer J."/>
            <person name="McCowan C."/>
            <person name="Murphy C."/>
            <person name="Pearson M."/>
            <person name="Poon T.W."/>
            <person name="Priest M."/>
            <person name="Roberts A."/>
            <person name="Saif S."/>
            <person name="Shea T."/>
            <person name="Sykes S."/>
            <person name="Wortman J."/>
            <person name="Nusbaum C."/>
            <person name="Birren B."/>
        </authorList>
    </citation>
    <scope>NUCLEOTIDE SEQUENCE [LARGE SCALE GENOMIC DNA]</scope>
    <source>
        <strain evidence="4">APO3</strain>
    </source>
</reference>
<dbReference type="VEuPathDB" id="FungiDB:H257_01716"/>
<keyword evidence="2" id="KW-0802">TPR repeat</keyword>
<keyword evidence="1" id="KW-0677">Repeat</keyword>
<dbReference type="AlphaFoldDB" id="W4H3W1"/>
<dbReference type="GeneID" id="20803712"/>
<sequence>MADDDAPLGQRERSLGLSLAYFHHFIDVHGGRDAFEGLTTCHVCTRFVMPATRPSNLSLVAHVQSQHSEYVKPAQWLISHSWSYKFLDVVDAIDTFCQEHDLGPDTSFWFCMFANNQHVISSADPTAMFGHWLQAFREALTDTGKLVMVLSPWHDPETLKRTWCVYEVYLSVVLKARFEVAMGKAQHAVFLADMQNFESVLGMLAKVNAKNSTTTVATDRTCLFELIEKDHVGFAGVDRVVFGAIQKWIVQALDNQLAMATLPEDRFRWLNSKGNMLVCVGALSQAAVLYVRAVDVFRHELSPTVWQGWDAVVRLGLVKAYLREPREAWDPLLHEGLVNLEQILGRTHNTTLEAMKGIGRVYCRETDFDQGMSLLRECLALELQVESNDNVYGTMQYLGEALMHQHNIVEARSLLQRAYDWMCRTHGPNFARTLSIQCVLAVGYHLQGRYRDAELLLQSYYDNAVRVFGSAHVVPTRCLMYIAVIQRLSGEYDKAEGNIRECEVNSRRDDEFEEGYLFCNKELGLVAYSRGNLDQATSILEATHESFGQYFGVDHDQTQEVLLVSYLAHLERGFESEETVDRWLAKFQAAKATAISWGDEHKCLACVRPIQDDMLMCPECPRLSRRLCRPCAVANPPPLEGCDHDITSWTEFKPPIRHLLEQKQQLGMHAATTSDDDALECNPQPIDTTLNNAP</sequence>
<evidence type="ECO:0000256" key="2">
    <source>
        <dbReference type="ARBA" id="ARBA00022803"/>
    </source>
</evidence>
<evidence type="ECO:0000256" key="1">
    <source>
        <dbReference type="ARBA" id="ARBA00022737"/>
    </source>
</evidence>
<dbReference type="Gene3D" id="1.25.40.10">
    <property type="entry name" value="Tetratricopeptide repeat domain"/>
    <property type="match status" value="2"/>
</dbReference>
<dbReference type="EMBL" id="KI913116">
    <property type="protein sequence ID" value="ETV86557.1"/>
    <property type="molecule type" value="Genomic_DNA"/>
</dbReference>
<organism evidence="4">
    <name type="scientific">Aphanomyces astaci</name>
    <name type="common">Crayfish plague agent</name>
    <dbReference type="NCBI Taxonomy" id="112090"/>
    <lineage>
        <taxon>Eukaryota</taxon>
        <taxon>Sar</taxon>
        <taxon>Stramenopiles</taxon>
        <taxon>Oomycota</taxon>
        <taxon>Saprolegniomycetes</taxon>
        <taxon>Saprolegniales</taxon>
        <taxon>Verrucalvaceae</taxon>
        <taxon>Aphanomyces</taxon>
    </lineage>
</organism>
<evidence type="ECO:0000256" key="3">
    <source>
        <dbReference type="SAM" id="MobiDB-lite"/>
    </source>
</evidence>
<evidence type="ECO:0000313" key="4">
    <source>
        <dbReference type="EMBL" id="ETV86557.1"/>
    </source>
</evidence>
<accession>W4H3W1</accession>
<dbReference type="Pfam" id="PF13424">
    <property type="entry name" value="TPR_12"/>
    <property type="match status" value="1"/>
</dbReference>
<protein>
    <recommendedName>
        <fullName evidence="5">MalT-like TPR region domain-containing protein</fullName>
    </recommendedName>
</protein>
<dbReference type="PANTHER" id="PTHR45641">
    <property type="entry name" value="TETRATRICOPEPTIDE REPEAT PROTEIN (AFU_ORTHOLOGUE AFUA_6G03870)"/>
    <property type="match status" value="1"/>
</dbReference>
<proteinExistence type="predicted"/>
<feature type="compositionally biased region" description="Polar residues" evidence="3">
    <location>
        <begin position="685"/>
        <end position="694"/>
    </location>
</feature>
<dbReference type="RefSeq" id="XP_009823356.1">
    <property type="nucleotide sequence ID" value="XM_009825054.1"/>
</dbReference>
<dbReference type="InterPro" id="IPR011990">
    <property type="entry name" value="TPR-like_helical_dom_sf"/>
</dbReference>
<dbReference type="STRING" id="112090.W4H3W1"/>